<dbReference type="InterPro" id="IPR027417">
    <property type="entry name" value="P-loop_NTPase"/>
</dbReference>
<name>A0AAD8V705_9PEZI</name>
<feature type="repeat" description="WD" evidence="3">
    <location>
        <begin position="824"/>
        <end position="857"/>
    </location>
</feature>
<feature type="repeat" description="WD" evidence="3">
    <location>
        <begin position="698"/>
        <end position="739"/>
    </location>
</feature>
<sequence>MGDDGSGSSRTGARSELHGTGIQHSGSGNFSAHNIYIGATSDADANFLRDLRVTDPRDDKARIERTKGGLLRDSYHWVLDHDDFRRWRDSEQSRLLWIKGDPGKGKTMLLCGIVDELEKLPARTLSCFFCQATEPHLNNATSVVRGLIYQIFDQHPYLIGRVRKKYDHAGKSLFEDTNSWDALSKMLFSVLGELSLQKTYLVIDALDECEGNLNQLLHLIVQVSSSSCAKLIVSSRNWPDIEDALADATQKIRLCLELNEESISAAVGNYIKYKVDQLVRSKKYDRETRDAVQQHLTSNANDTFLWVALVCQELADPKVRKWHTRGKLLSFPPGLDALYARMMDRVFNSDDADICREVLGLVSVTHRPLSLVELASFADSLEDYAEDAASLEEIVATCGSLLTLRNGVVYFVHQSAKDFLLKNESRIHPDGVAREHRTIALKSIKVMSRTLQRDIYNLRAPGFSVIDVKPLDPDPLAPARYSCVYWVYHFADGAPSGQEQDSGLVYAFLKQHYLHWLEALSLLGSISEGILQVSKLAHLPEASLDLHTLAWDGLRFIRTHRESIANYPLQVYASALIFTPMRSFVRELFRHEEPAWLVVKPDMEDEWNSCLQTFEGHKDVVALVAFSGNSKQLVSASADCTIKTWDLTTGQCLQTLEGHTEAVDLVAFSGDSKQLVSASYDCIVKIWDLTTGQCLQTLDGHTEAVNSVAFLGDSKQLVSASDDYTIKTWDLTTGQCLQTLEGHTDAVSSVAFSGNSKQLVLASYNYTIKTWDLTTGQCLQTLEGHTAAISLVAFLGDSKQLVSALYDCIIKTWDLTTGQCLQTLEGHTGVVTLFAFSGDSMRLASASQDSTIKIWDIAGQCLQTLTGHTGDVTSVAFSGDSIQLASGLWDSTIKIWDTTGQSLQTLKDHSDEVTLIVSSYDGTQLVSASYDCTIKTWDLATGQCLQTLEGHTKAVESVAFSGDSKQLASVAWDRTVKVWDIVTGQCLQTVGLLSWCADEDVRFSTSGAQLYIGEEVIDLKSPCTTSTTQQPLAAVAAETPQLHGYKISDDGVWITRNSVGLLWLPSEYRSHLSWERAVAGSTVAIGCRSGRVLLFRFSESEQGI</sequence>
<feature type="repeat" description="WD" evidence="3">
    <location>
        <begin position="614"/>
        <end position="655"/>
    </location>
</feature>
<dbReference type="PRINTS" id="PR00320">
    <property type="entry name" value="GPROTEINBRPT"/>
</dbReference>
<dbReference type="SUPFAM" id="SSF52540">
    <property type="entry name" value="P-loop containing nucleoside triphosphate hydrolases"/>
    <property type="match status" value="1"/>
</dbReference>
<dbReference type="Gene3D" id="2.130.10.10">
    <property type="entry name" value="YVTN repeat-like/Quinoprotein amine dehydrogenase"/>
    <property type="match status" value="5"/>
</dbReference>
<dbReference type="InterPro" id="IPR001680">
    <property type="entry name" value="WD40_rpt"/>
</dbReference>
<keyword evidence="7" id="KW-1185">Reference proteome</keyword>
<comment type="caution">
    <text evidence="6">The sequence shown here is derived from an EMBL/GenBank/DDBJ whole genome shotgun (WGS) entry which is preliminary data.</text>
</comment>
<dbReference type="SMART" id="SM00320">
    <property type="entry name" value="WD40"/>
    <property type="match status" value="9"/>
</dbReference>
<feature type="repeat" description="WD" evidence="3">
    <location>
        <begin position="948"/>
        <end position="989"/>
    </location>
</feature>
<evidence type="ECO:0000313" key="6">
    <source>
        <dbReference type="EMBL" id="KAK1595384.1"/>
    </source>
</evidence>
<feature type="domain" description="NACHT" evidence="5">
    <location>
        <begin position="94"/>
        <end position="316"/>
    </location>
</feature>
<feature type="repeat" description="WD" evidence="3">
    <location>
        <begin position="865"/>
        <end position="897"/>
    </location>
</feature>
<dbReference type="PROSITE" id="PS50294">
    <property type="entry name" value="WD_REPEATS_REGION"/>
    <property type="match status" value="9"/>
</dbReference>
<feature type="repeat" description="WD" evidence="3">
    <location>
        <begin position="906"/>
        <end position="947"/>
    </location>
</feature>
<dbReference type="Pfam" id="PF00400">
    <property type="entry name" value="WD40"/>
    <property type="match status" value="9"/>
</dbReference>
<dbReference type="InterPro" id="IPR056884">
    <property type="entry name" value="NPHP3-like_N"/>
</dbReference>
<dbReference type="PANTHER" id="PTHR19848:SF8">
    <property type="entry name" value="F-BOX AND WD REPEAT DOMAIN CONTAINING 7"/>
    <property type="match status" value="1"/>
</dbReference>
<evidence type="ECO:0000259" key="5">
    <source>
        <dbReference type="PROSITE" id="PS50837"/>
    </source>
</evidence>
<dbReference type="InterPro" id="IPR007111">
    <property type="entry name" value="NACHT_NTPase"/>
</dbReference>
<dbReference type="Proteomes" id="UP001230504">
    <property type="component" value="Unassembled WGS sequence"/>
</dbReference>
<dbReference type="PROSITE" id="PS00678">
    <property type="entry name" value="WD_REPEATS_1"/>
    <property type="match status" value="8"/>
</dbReference>
<accession>A0AAD8V705</accession>
<evidence type="ECO:0000256" key="4">
    <source>
        <dbReference type="SAM" id="MobiDB-lite"/>
    </source>
</evidence>
<dbReference type="EMBL" id="JAHLJV010000016">
    <property type="protein sequence ID" value="KAK1595384.1"/>
    <property type="molecule type" value="Genomic_DNA"/>
</dbReference>
<dbReference type="InterPro" id="IPR020472">
    <property type="entry name" value="WD40_PAC1"/>
</dbReference>
<keyword evidence="2" id="KW-0677">Repeat</keyword>
<dbReference type="Gene3D" id="3.40.50.300">
    <property type="entry name" value="P-loop containing nucleotide triphosphate hydrolases"/>
    <property type="match status" value="1"/>
</dbReference>
<dbReference type="InterPro" id="IPR036322">
    <property type="entry name" value="WD40_repeat_dom_sf"/>
</dbReference>
<proteinExistence type="predicted"/>
<dbReference type="PROSITE" id="PS50837">
    <property type="entry name" value="NACHT"/>
    <property type="match status" value="1"/>
</dbReference>
<dbReference type="AlphaFoldDB" id="A0AAD8V705"/>
<feature type="repeat" description="WD" evidence="3">
    <location>
        <begin position="656"/>
        <end position="697"/>
    </location>
</feature>
<gene>
    <name evidence="6" type="ORF">LY79DRAFT_112069</name>
</gene>
<evidence type="ECO:0000256" key="3">
    <source>
        <dbReference type="PROSITE-ProRule" id="PRU00221"/>
    </source>
</evidence>
<dbReference type="CDD" id="cd00200">
    <property type="entry name" value="WD40"/>
    <property type="match status" value="1"/>
</dbReference>
<feature type="compositionally biased region" description="Polar residues" evidence="4">
    <location>
        <begin position="1"/>
        <end position="12"/>
    </location>
</feature>
<evidence type="ECO:0000256" key="2">
    <source>
        <dbReference type="ARBA" id="ARBA00022737"/>
    </source>
</evidence>
<organism evidence="6 7">
    <name type="scientific">Colletotrichum navitas</name>
    <dbReference type="NCBI Taxonomy" id="681940"/>
    <lineage>
        <taxon>Eukaryota</taxon>
        <taxon>Fungi</taxon>
        <taxon>Dikarya</taxon>
        <taxon>Ascomycota</taxon>
        <taxon>Pezizomycotina</taxon>
        <taxon>Sordariomycetes</taxon>
        <taxon>Hypocreomycetidae</taxon>
        <taxon>Glomerellales</taxon>
        <taxon>Glomerellaceae</taxon>
        <taxon>Colletotrichum</taxon>
        <taxon>Colletotrichum graminicola species complex</taxon>
    </lineage>
</organism>
<evidence type="ECO:0000256" key="1">
    <source>
        <dbReference type="ARBA" id="ARBA00022574"/>
    </source>
</evidence>
<dbReference type="InterPro" id="IPR015943">
    <property type="entry name" value="WD40/YVTN_repeat-like_dom_sf"/>
</dbReference>
<feature type="region of interest" description="Disordered" evidence="4">
    <location>
        <begin position="1"/>
        <end position="25"/>
    </location>
</feature>
<dbReference type="RefSeq" id="XP_060416431.1">
    <property type="nucleotide sequence ID" value="XM_060550709.1"/>
</dbReference>
<dbReference type="InterPro" id="IPR019775">
    <property type="entry name" value="WD40_repeat_CS"/>
</dbReference>
<dbReference type="PROSITE" id="PS50082">
    <property type="entry name" value="WD_REPEATS_2"/>
    <property type="match status" value="9"/>
</dbReference>
<keyword evidence="1 3" id="KW-0853">WD repeat</keyword>
<protein>
    <submittedName>
        <fullName evidence="6">WD40-repeat-containing domain protein</fullName>
    </submittedName>
</protein>
<feature type="repeat" description="WD" evidence="3">
    <location>
        <begin position="740"/>
        <end position="781"/>
    </location>
</feature>
<dbReference type="PANTHER" id="PTHR19848">
    <property type="entry name" value="WD40 REPEAT PROTEIN"/>
    <property type="match status" value="1"/>
</dbReference>
<dbReference type="GeneID" id="85434949"/>
<feature type="repeat" description="WD" evidence="3">
    <location>
        <begin position="782"/>
        <end position="823"/>
    </location>
</feature>
<dbReference type="Pfam" id="PF24883">
    <property type="entry name" value="NPHP3_N"/>
    <property type="match status" value="1"/>
</dbReference>
<reference evidence="6" key="1">
    <citation type="submission" date="2021-06" db="EMBL/GenBank/DDBJ databases">
        <title>Comparative genomics, transcriptomics and evolutionary studies reveal genomic signatures of adaptation to plant cell wall in hemibiotrophic fungi.</title>
        <authorList>
            <consortium name="DOE Joint Genome Institute"/>
            <person name="Baroncelli R."/>
            <person name="Diaz J.F."/>
            <person name="Benocci T."/>
            <person name="Peng M."/>
            <person name="Battaglia E."/>
            <person name="Haridas S."/>
            <person name="Andreopoulos W."/>
            <person name="Labutti K."/>
            <person name="Pangilinan J."/>
            <person name="Floch G.L."/>
            <person name="Makela M.R."/>
            <person name="Henrissat B."/>
            <person name="Grigoriev I.V."/>
            <person name="Crouch J.A."/>
            <person name="De Vries R.P."/>
            <person name="Sukno S.A."/>
            <person name="Thon M.R."/>
        </authorList>
    </citation>
    <scope>NUCLEOTIDE SEQUENCE</scope>
    <source>
        <strain evidence="6">CBS 125086</strain>
    </source>
</reference>
<dbReference type="SUPFAM" id="SSF50978">
    <property type="entry name" value="WD40 repeat-like"/>
    <property type="match status" value="2"/>
</dbReference>
<evidence type="ECO:0000313" key="7">
    <source>
        <dbReference type="Proteomes" id="UP001230504"/>
    </source>
</evidence>